<dbReference type="Proteomes" id="UP000245921">
    <property type="component" value="Unassembled WGS sequence"/>
</dbReference>
<reference evidence="3 4" key="1">
    <citation type="submission" date="2018-05" db="EMBL/GenBank/DDBJ databases">
        <title>Genomic Encyclopedia of Type Strains, Phase IV (KMG-IV): sequencing the most valuable type-strain genomes for metagenomic binning, comparative biology and taxonomic classification.</title>
        <authorList>
            <person name="Goeker M."/>
        </authorList>
    </citation>
    <scope>NUCLEOTIDE SEQUENCE [LARGE SCALE GENOMIC DNA]</scope>
    <source>
        <strain evidence="3 4">DSM 24906</strain>
    </source>
</reference>
<protein>
    <submittedName>
        <fullName evidence="3">Helix-turn-helix protein</fullName>
    </submittedName>
</protein>
<evidence type="ECO:0000259" key="1">
    <source>
        <dbReference type="Pfam" id="PF14502"/>
    </source>
</evidence>
<dbReference type="Gene3D" id="3.40.190.10">
    <property type="entry name" value="Periplasmic binding protein-like II"/>
    <property type="match status" value="2"/>
</dbReference>
<dbReference type="InterPro" id="IPR032791">
    <property type="entry name" value="YhfZ_C"/>
</dbReference>
<evidence type="ECO:0000313" key="4">
    <source>
        <dbReference type="Proteomes" id="UP000245921"/>
    </source>
</evidence>
<evidence type="ECO:0000259" key="2">
    <source>
        <dbReference type="Pfam" id="PF14503"/>
    </source>
</evidence>
<sequence length="308" mass="35399">MEFKNKLMQKNGLVATLLAREFITKNEGERINTVSYYSEKFSYGRGTIQNALNLLKDSQAIKLRAKGHKGTFIEKLNYEILWDFTGLGTLMGVMPLPYSKLYEGLSTGLYKSIEGKNIPFNLAYMRGAKNRIEALKRKRYDFAVLSKFAALNSIKNNEEIEIIMDFGRYSYVNEHAMIFSEKAKTKIEKNMKVGIDKSSLDHYILTLDACKGIDVNFIDLPYNQILSKVINKEIDAAIWNVDEINERKMDIKYYKLERENIKGEDTQAVIVVNKTNDGIKNLLLDIIDQNLVKTYQKNVVKGNIIPNY</sequence>
<dbReference type="SUPFAM" id="SSF53850">
    <property type="entry name" value="Periplasmic binding protein-like II"/>
    <property type="match status" value="1"/>
</dbReference>
<evidence type="ECO:0000313" key="3">
    <source>
        <dbReference type="EMBL" id="PWJ92019.1"/>
    </source>
</evidence>
<comment type="caution">
    <text evidence="3">The sequence shown here is derived from an EMBL/GenBank/DDBJ whole genome shotgun (WGS) entry which is preliminary data.</text>
</comment>
<name>A0AA45HIK8_9BACT</name>
<dbReference type="Pfam" id="PF14502">
    <property type="entry name" value="HTH_41"/>
    <property type="match status" value="1"/>
</dbReference>
<accession>A0AA45HIK8</accession>
<dbReference type="RefSeq" id="WP_109604942.1">
    <property type="nucleotide sequence ID" value="NZ_JAMHJO010000002.1"/>
</dbReference>
<feature type="domain" description="Uncharacterised protein YhfZ C-terminal" evidence="2">
    <location>
        <begin position="78"/>
        <end position="308"/>
    </location>
</feature>
<dbReference type="EMBL" id="QGGI01000010">
    <property type="protein sequence ID" value="PWJ92019.1"/>
    <property type="molecule type" value="Genomic_DNA"/>
</dbReference>
<dbReference type="AlphaFoldDB" id="A0AA45HIK8"/>
<dbReference type="NCBIfam" id="NF041241">
    <property type="entry name" value="YhfZ_full"/>
    <property type="match status" value="1"/>
</dbReference>
<proteinExistence type="predicted"/>
<gene>
    <name evidence="3" type="ORF">C7380_11012</name>
</gene>
<feature type="domain" description="YhfZ helix-turn-helix" evidence="1">
    <location>
        <begin position="26"/>
        <end position="73"/>
    </location>
</feature>
<organism evidence="3 4">
    <name type="scientific">Oceanotoga teriensis</name>
    <dbReference type="NCBI Taxonomy" id="515440"/>
    <lineage>
        <taxon>Bacteria</taxon>
        <taxon>Thermotogati</taxon>
        <taxon>Thermotogota</taxon>
        <taxon>Thermotogae</taxon>
        <taxon>Petrotogales</taxon>
        <taxon>Petrotogaceae</taxon>
        <taxon>Oceanotoga</taxon>
    </lineage>
</organism>
<dbReference type="Pfam" id="PF14503">
    <property type="entry name" value="YhfZ_C"/>
    <property type="match status" value="1"/>
</dbReference>
<dbReference type="InterPro" id="IPR041444">
    <property type="entry name" value="HTH_41"/>
</dbReference>
<keyword evidence="4" id="KW-1185">Reference proteome</keyword>